<dbReference type="RefSeq" id="WP_110274003.1">
    <property type="nucleotide sequence ID" value="NZ_QJJG01000007.1"/>
</dbReference>
<feature type="chain" id="PRO_5016444087" evidence="1">
    <location>
        <begin position="24"/>
        <end position="193"/>
    </location>
</feature>
<accession>A0A318FNS2</accession>
<dbReference type="Proteomes" id="UP000247485">
    <property type="component" value="Unassembled WGS sequence"/>
</dbReference>
<feature type="signal peptide" evidence="1">
    <location>
        <begin position="1"/>
        <end position="23"/>
    </location>
</feature>
<comment type="caution">
    <text evidence="3">The sequence shown here is derived from an EMBL/GenBank/DDBJ whole genome shotgun (WGS) entry which is preliminary data.</text>
</comment>
<dbReference type="AlphaFoldDB" id="A0A318FNS2"/>
<dbReference type="InterPro" id="IPR036937">
    <property type="entry name" value="Adhesion_dom_fimbrial_sf"/>
</dbReference>
<protein>
    <submittedName>
        <fullName evidence="3">Type 1 fimbria pilin</fullName>
    </submittedName>
</protein>
<dbReference type="GO" id="GO:0009289">
    <property type="term" value="C:pilus"/>
    <property type="evidence" value="ECO:0007669"/>
    <property type="project" value="InterPro"/>
</dbReference>
<dbReference type="InterPro" id="IPR008966">
    <property type="entry name" value="Adhesion_dom_sf"/>
</dbReference>
<name>A0A318FNS2_KLEOX</name>
<evidence type="ECO:0000313" key="3">
    <source>
        <dbReference type="EMBL" id="PXW45294.1"/>
    </source>
</evidence>
<dbReference type="InterPro" id="IPR000259">
    <property type="entry name" value="Adhesion_dom_fimbrial"/>
</dbReference>
<evidence type="ECO:0000259" key="2">
    <source>
        <dbReference type="Pfam" id="PF00419"/>
    </source>
</evidence>
<organism evidence="3 4">
    <name type="scientific">Klebsiella oxytoca</name>
    <dbReference type="NCBI Taxonomy" id="571"/>
    <lineage>
        <taxon>Bacteria</taxon>
        <taxon>Pseudomonadati</taxon>
        <taxon>Pseudomonadota</taxon>
        <taxon>Gammaproteobacteria</taxon>
        <taxon>Enterobacterales</taxon>
        <taxon>Enterobacteriaceae</taxon>
        <taxon>Klebsiella/Raoultella group</taxon>
        <taxon>Klebsiella</taxon>
    </lineage>
</organism>
<keyword evidence="1" id="KW-0732">Signal</keyword>
<evidence type="ECO:0000256" key="1">
    <source>
        <dbReference type="SAM" id="SignalP"/>
    </source>
</evidence>
<feature type="domain" description="Fimbrial-type adhesion" evidence="2">
    <location>
        <begin position="51"/>
        <end position="192"/>
    </location>
</feature>
<dbReference type="SUPFAM" id="SSF49401">
    <property type="entry name" value="Bacterial adhesins"/>
    <property type="match status" value="1"/>
</dbReference>
<reference evidence="3 4" key="1">
    <citation type="submission" date="2018-05" db="EMBL/GenBank/DDBJ databases">
        <title>Freshwater and sediment microbial communities from various areas in North America, analyzing microbe dynamics in response to fracking.</title>
        <authorList>
            <person name="Lamendella R."/>
        </authorList>
    </citation>
    <scope>NUCLEOTIDE SEQUENCE [LARGE SCALE GENOMIC DNA]</scope>
    <source>
        <strain evidence="3 4">67</strain>
    </source>
</reference>
<proteinExistence type="predicted"/>
<gene>
    <name evidence="3" type="ORF">DET57_10787</name>
</gene>
<dbReference type="PANTHER" id="PTHR33420">
    <property type="entry name" value="FIMBRIAL SUBUNIT ELFA-RELATED"/>
    <property type="match status" value="1"/>
</dbReference>
<dbReference type="Pfam" id="PF00419">
    <property type="entry name" value="Fimbrial"/>
    <property type="match status" value="1"/>
</dbReference>
<evidence type="ECO:0000313" key="4">
    <source>
        <dbReference type="Proteomes" id="UP000247485"/>
    </source>
</evidence>
<dbReference type="PANTHER" id="PTHR33420:SF25">
    <property type="entry name" value="PROTEIN FIMF"/>
    <property type="match status" value="1"/>
</dbReference>
<dbReference type="Gene3D" id="2.60.40.1090">
    <property type="entry name" value="Fimbrial-type adhesion domain"/>
    <property type="match status" value="1"/>
</dbReference>
<dbReference type="EMBL" id="QJJG01000007">
    <property type="protein sequence ID" value="PXW45294.1"/>
    <property type="molecule type" value="Genomic_DNA"/>
</dbReference>
<dbReference type="GO" id="GO:0043709">
    <property type="term" value="P:cell adhesion involved in single-species biofilm formation"/>
    <property type="evidence" value="ECO:0007669"/>
    <property type="project" value="TreeGrafter"/>
</dbReference>
<sequence>MKIKNSILATTILLTLLSAVAQAQDGTMTVEGKITDGTCTVLGAAMEGEIPSPNASIRLPKVSTALTKTVGNSPFYIYLRGCKSTAALKNIVVGFYANNTFDLFTLNNVSVNGASNLGIGIIHWYEKTQWGSPSAGTEMAFNGQIDSRSIITLPENQEDITVMYSATFKKLNPAQPITAGRISSTAYYEVTYF</sequence>
<dbReference type="InterPro" id="IPR050263">
    <property type="entry name" value="Bact_Fimbrial_Adh_Pro"/>
</dbReference>